<dbReference type="NCBIfam" id="TIGR00668">
    <property type="entry name" value="apaH"/>
    <property type="match status" value="1"/>
</dbReference>
<sequence>MAIFAIGDIQGCYDELRQLLDRVNFDPAEDGLWFAGDIVNRGPESLEALRFVRNMGDQAVTVLGNHDMHLLAVAQQASPRLKAKDTLAQILDAPDAGDLLEWLRHRPFLHTDRELGYSLVHAGLPPQWDMTQATAAARELEEVLQGPDHQDFLAVMYGNEPDQWDESLTGADRWRFMINCFTRMRFVTEDGRLDLNTKCAPGEQAQGLYPWYQAPGRRSADEHILFGHWSTAGQSEGVNFSDHNVYALDTGCVWGGTLTAFRMDEDGGWTTVDCQGCMAPGED</sequence>
<keyword evidence="8" id="KW-1185">Reference proteome</keyword>
<dbReference type="AlphaFoldDB" id="A0AAP6JEF5"/>
<evidence type="ECO:0000256" key="1">
    <source>
        <dbReference type="ARBA" id="ARBA00003413"/>
    </source>
</evidence>
<dbReference type="HAMAP" id="MF_00199">
    <property type="entry name" value="ApaH"/>
    <property type="match status" value="1"/>
</dbReference>
<comment type="function">
    <text evidence="1 5">Hydrolyzes diadenosine 5',5'''-P1,P4-tetraphosphate to yield ADP.</text>
</comment>
<comment type="similarity">
    <text evidence="2 5">Belongs to the Ap4A hydrolase family.</text>
</comment>
<dbReference type="Pfam" id="PF00149">
    <property type="entry name" value="Metallophos"/>
    <property type="match status" value="1"/>
</dbReference>
<dbReference type="PANTHER" id="PTHR40942">
    <property type="match status" value="1"/>
</dbReference>
<comment type="catalytic activity">
    <reaction evidence="4 5">
        <text>P(1),P(4)-bis(5'-adenosyl) tetraphosphate + H2O = 2 ADP + 2 H(+)</text>
        <dbReference type="Rhea" id="RHEA:24252"/>
        <dbReference type="ChEBI" id="CHEBI:15377"/>
        <dbReference type="ChEBI" id="CHEBI:15378"/>
        <dbReference type="ChEBI" id="CHEBI:58141"/>
        <dbReference type="ChEBI" id="CHEBI:456216"/>
        <dbReference type="EC" id="3.6.1.41"/>
    </reaction>
</comment>
<dbReference type="NCBIfam" id="NF001204">
    <property type="entry name" value="PRK00166.1"/>
    <property type="match status" value="1"/>
</dbReference>
<accession>A0AAP6JEF5</accession>
<evidence type="ECO:0000256" key="4">
    <source>
        <dbReference type="ARBA" id="ARBA00049417"/>
    </source>
</evidence>
<dbReference type="GO" id="GO:0008803">
    <property type="term" value="F:bis(5'-nucleosyl)-tetraphosphatase (symmetrical) activity"/>
    <property type="evidence" value="ECO:0007669"/>
    <property type="project" value="UniProtKB-UniRule"/>
</dbReference>
<dbReference type="InterPro" id="IPR004617">
    <property type="entry name" value="ApaH"/>
</dbReference>
<dbReference type="RefSeq" id="WP_346051112.1">
    <property type="nucleotide sequence ID" value="NZ_JAYGII010000010.1"/>
</dbReference>
<protein>
    <recommendedName>
        <fullName evidence="5">Bis(5'-nucleosyl)-tetraphosphatase, symmetrical</fullName>
        <ecNumber evidence="5">3.6.1.41</ecNumber>
    </recommendedName>
    <alternativeName>
        <fullName evidence="5">Ap4A hydrolase</fullName>
    </alternativeName>
    <alternativeName>
        <fullName evidence="5">Diadenosine 5',5'''-P1,P4-tetraphosphate pyrophosphohydrolase</fullName>
    </alternativeName>
    <alternativeName>
        <fullName evidence="5">Diadenosine tetraphosphatase</fullName>
    </alternativeName>
</protein>
<evidence type="ECO:0000256" key="5">
    <source>
        <dbReference type="HAMAP-Rule" id="MF_00199"/>
    </source>
</evidence>
<reference evidence="7 8" key="1">
    <citation type="submission" date="2023-12" db="EMBL/GenBank/DDBJ databases">
        <title>Whole-genome sequencing of halo(alkali)philic microorganisms from hypersaline lakes.</title>
        <authorList>
            <person name="Sorokin D.Y."/>
            <person name="Merkel A.Y."/>
            <person name="Messina E."/>
            <person name="Yakimov M."/>
        </authorList>
    </citation>
    <scope>NUCLEOTIDE SEQUENCE [LARGE SCALE GENOMIC DNA]</scope>
    <source>
        <strain evidence="7 8">AB-CW1</strain>
    </source>
</reference>
<dbReference type="InterPro" id="IPR004843">
    <property type="entry name" value="Calcineurin-like_PHP"/>
</dbReference>
<dbReference type="InterPro" id="IPR029052">
    <property type="entry name" value="Metallo-depent_PP-like"/>
</dbReference>
<evidence type="ECO:0000259" key="6">
    <source>
        <dbReference type="Pfam" id="PF00149"/>
    </source>
</evidence>
<dbReference type="PANTHER" id="PTHR40942:SF4">
    <property type="entry name" value="CYTOCHROME C5"/>
    <property type="match status" value="1"/>
</dbReference>
<evidence type="ECO:0000313" key="7">
    <source>
        <dbReference type="EMBL" id="MEA5445486.1"/>
    </source>
</evidence>
<keyword evidence="3 5" id="KW-0378">Hydrolase</keyword>
<feature type="domain" description="Calcineurin-like phosphoesterase" evidence="6">
    <location>
        <begin position="1"/>
        <end position="154"/>
    </location>
</feature>
<proteinExistence type="inferred from homology"/>
<evidence type="ECO:0000256" key="2">
    <source>
        <dbReference type="ARBA" id="ARBA00005419"/>
    </source>
</evidence>
<comment type="caution">
    <text evidence="7">The sequence shown here is derived from an EMBL/GenBank/DDBJ whole genome shotgun (WGS) entry which is preliminary data.</text>
</comment>
<dbReference type="PIRSF" id="PIRSF000903">
    <property type="entry name" value="B5n-ttraPtase_sm"/>
    <property type="match status" value="1"/>
</dbReference>
<dbReference type="Gene3D" id="3.60.21.10">
    <property type="match status" value="1"/>
</dbReference>
<evidence type="ECO:0000313" key="8">
    <source>
        <dbReference type="Proteomes" id="UP001302316"/>
    </source>
</evidence>
<dbReference type="SUPFAM" id="SSF56300">
    <property type="entry name" value="Metallo-dependent phosphatases"/>
    <property type="match status" value="1"/>
</dbReference>
<evidence type="ECO:0000256" key="3">
    <source>
        <dbReference type="ARBA" id="ARBA00022801"/>
    </source>
</evidence>
<gene>
    <name evidence="5" type="primary">apaH</name>
    <name evidence="7" type="ORF">VCB98_06610</name>
</gene>
<dbReference type="EC" id="3.6.1.41" evidence="5"/>
<name>A0AAP6JEF5_9GAMM</name>
<dbReference type="EMBL" id="JAYGII010000010">
    <property type="protein sequence ID" value="MEA5445486.1"/>
    <property type="molecule type" value="Genomic_DNA"/>
</dbReference>
<dbReference type="Proteomes" id="UP001302316">
    <property type="component" value="Unassembled WGS sequence"/>
</dbReference>
<dbReference type="CDD" id="cd07422">
    <property type="entry name" value="MPP_ApaH"/>
    <property type="match status" value="1"/>
</dbReference>
<organism evidence="7 8">
    <name type="scientific">Natronospira elongata</name>
    <dbReference type="NCBI Taxonomy" id="3110268"/>
    <lineage>
        <taxon>Bacteria</taxon>
        <taxon>Pseudomonadati</taxon>
        <taxon>Pseudomonadota</taxon>
        <taxon>Gammaproteobacteria</taxon>
        <taxon>Natronospirales</taxon>
        <taxon>Natronospiraceae</taxon>
        <taxon>Natronospira</taxon>
    </lineage>
</organism>